<evidence type="ECO:0008006" key="3">
    <source>
        <dbReference type="Google" id="ProtNLM"/>
    </source>
</evidence>
<gene>
    <name evidence="1" type="ORF">EDS130_LOCUS40378</name>
</gene>
<evidence type="ECO:0000313" key="2">
    <source>
        <dbReference type="Proteomes" id="UP000663852"/>
    </source>
</evidence>
<protein>
    <recommendedName>
        <fullName evidence="3">Protein SSUH2-like protein</fullName>
    </recommendedName>
</protein>
<evidence type="ECO:0000313" key="1">
    <source>
        <dbReference type="EMBL" id="CAF1464536.1"/>
    </source>
</evidence>
<name>A0A815QMT9_ADIRI</name>
<dbReference type="PANTHER" id="PTHR48465">
    <property type="entry name" value="PROTEIN SSUH2 HOMOLOG"/>
    <property type="match status" value="1"/>
</dbReference>
<comment type="caution">
    <text evidence="1">The sequence shown here is derived from an EMBL/GenBank/DDBJ whole genome shotgun (WGS) entry which is preliminary data.</text>
</comment>
<dbReference type="OrthoDB" id="3355217at2759"/>
<dbReference type="EMBL" id="CAJNOJ010000485">
    <property type="protein sequence ID" value="CAF1464536.1"/>
    <property type="molecule type" value="Genomic_DNA"/>
</dbReference>
<sequence length="369" mass="42740">MSEDRREVVLDVNELSKVSNELEDDDGDNFLKPRELPKLLVDLKTYVDSKFCYHSGPIDDAAIVKVEPKTAYQCSMKILFETRKLRLVTQPYPWKSEKVLGSRSLGRLFENTEIGGEAVGNIWTDYSVPIPFADKHKETFALSESTSYSRCRRCRATCVVSCSKCGGDGRVRLNDAYNTKVRCNNCRGTGNMTCRSCNGLGGFRHVPTLTVKWFTRHTICFYQNSFLAERKIRKGQRTPIWLINRIEWSKVSSIEECMQNIPENTPDIPLRENIIRDYYEKQLNPTMNLDNVMRRLEFSIEQMNFQEIHYIMGEHFVNKRDPTMNHVFRFCQYPGQKQENSIYENDYPYNCCGCFGEKAACFAPCCVIL</sequence>
<organism evidence="1 2">
    <name type="scientific">Adineta ricciae</name>
    <name type="common">Rotifer</name>
    <dbReference type="NCBI Taxonomy" id="249248"/>
    <lineage>
        <taxon>Eukaryota</taxon>
        <taxon>Metazoa</taxon>
        <taxon>Spiralia</taxon>
        <taxon>Gnathifera</taxon>
        <taxon>Rotifera</taxon>
        <taxon>Eurotatoria</taxon>
        <taxon>Bdelloidea</taxon>
        <taxon>Adinetida</taxon>
        <taxon>Adinetidae</taxon>
        <taxon>Adineta</taxon>
    </lineage>
</organism>
<dbReference type="AlphaFoldDB" id="A0A815QMT9"/>
<accession>A0A815QMT9</accession>
<dbReference type="InterPro" id="IPR052789">
    <property type="entry name" value="SSUH2_homolog"/>
</dbReference>
<dbReference type="PANTHER" id="PTHR48465:SF1">
    <property type="entry name" value="PROTEIN SSUH2 HOMOLOG"/>
    <property type="match status" value="1"/>
</dbReference>
<proteinExistence type="predicted"/>
<reference evidence="1" key="1">
    <citation type="submission" date="2021-02" db="EMBL/GenBank/DDBJ databases">
        <authorList>
            <person name="Nowell W R."/>
        </authorList>
    </citation>
    <scope>NUCLEOTIDE SEQUENCE</scope>
</reference>
<dbReference type="Proteomes" id="UP000663852">
    <property type="component" value="Unassembled WGS sequence"/>
</dbReference>